<evidence type="ECO:0000313" key="3">
    <source>
        <dbReference type="Proteomes" id="UP000673375"/>
    </source>
</evidence>
<reference evidence="2 3" key="1">
    <citation type="submission" date="2020-12" db="EMBL/GenBank/DDBJ databases">
        <title>Vagococcus allomyrinae sp. nov. and Enterococcus lavae sp. nov., isolated from the larvae of Allomyrina dichotoma.</title>
        <authorList>
            <person name="Lee S.D."/>
        </authorList>
    </citation>
    <scope>NUCLEOTIDE SEQUENCE [LARGE SCALE GENOMIC DNA]</scope>
    <source>
        <strain evidence="2 3">BWM-S5</strain>
    </source>
</reference>
<gene>
    <name evidence="2" type="ORF">I6N96_13750</name>
</gene>
<dbReference type="EMBL" id="JAEDXU010000007">
    <property type="protein sequence ID" value="MBP1047343.1"/>
    <property type="molecule type" value="Genomic_DNA"/>
</dbReference>
<evidence type="ECO:0008006" key="4">
    <source>
        <dbReference type="Google" id="ProtNLM"/>
    </source>
</evidence>
<proteinExistence type="predicted"/>
<sequence>MDKKNITREEVANQLISDPFFEKKHVSMTLRQSFLTTLAWLGVFLPFVWLMLPFFLPQTAGQLHFRTYLEGFVTFDFLSLFLFFAFVLITIVFIGLTLWNNYRFNYRLRKEPLYEPEVLAIRKRSLESFYTERFGQKEERESLRFYSVKEEQNLETDSIQKLFHNEGASL</sequence>
<evidence type="ECO:0000313" key="2">
    <source>
        <dbReference type="EMBL" id="MBP1047343.1"/>
    </source>
</evidence>
<keyword evidence="1" id="KW-0812">Transmembrane</keyword>
<keyword evidence="1" id="KW-0472">Membrane</keyword>
<dbReference type="RefSeq" id="WP_209558126.1">
    <property type="nucleotide sequence ID" value="NZ_JAEDXU010000007.1"/>
</dbReference>
<evidence type="ECO:0000256" key="1">
    <source>
        <dbReference type="SAM" id="Phobius"/>
    </source>
</evidence>
<name>A0ABS4CL57_9ENTE</name>
<feature type="transmembrane region" description="Helical" evidence="1">
    <location>
        <begin position="77"/>
        <end position="99"/>
    </location>
</feature>
<organism evidence="2 3">
    <name type="scientific">Enterococcus larvae</name>
    <dbReference type="NCBI Taxonomy" id="2794352"/>
    <lineage>
        <taxon>Bacteria</taxon>
        <taxon>Bacillati</taxon>
        <taxon>Bacillota</taxon>
        <taxon>Bacilli</taxon>
        <taxon>Lactobacillales</taxon>
        <taxon>Enterococcaceae</taxon>
        <taxon>Enterococcus</taxon>
    </lineage>
</organism>
<comment type="caution">
    <text evidence="2">The sequence shown here is derived from an EMBL/GenBank/DDBJ whole genome shotgun (WGS) entry which is preliminary data.</text>
</comment>
<dbReference type="Proteomes" id="UP000673375">
    <property type="component" value="Unassembled WGS sequence"/>
</dbReference>
<protein>
    <recommendedName>
        <fullName evidence="4">Poly-beta-1,6-N-acetyl-D-glucosamine biosynthesis protein PgaD</fullName>
    </recommendedName>
</protein>
<keyword evidence="3" id="KW-1185">Reference proteome</keyword>
<accession>A0ABS4CL57</accession>
<feature type="transmembrane region" description="Helical" evidence="1">
    <location>
        <begin position="33"/>
        <end position="57"/>
    </location>
</feature>
<keyword evidence="1" id="KW-1133">Transmembrane helix</keyword>